<evidence type="ECO:0000313" key="2">
    <source>
        <dbReference type="EMBL" id="KXG24257.1"/>
    </source>
</evidence>
<gene>
    <name evidence="2" type="ORF">SORBI_3007G015400</name>
</gene>
<proteinExistence type="predicted"/>
<dbReference type="Proteomes" id="UP000000768">
    <property type="component" value="Chromosome 7"/>
</dbReference>
<dbReference type="PANTHER" id="PTHR44067">
    <property type="entry name" value="S-ADENOSYL-L-METHIONINE-DEPENDENT METHYLTRANSFERASE SUPERFAMILY PROTEIN-RELATED"/>
    <property type="match status" value="1"/>
</dbReference>
<evidence type="ECO:0000256" key="1">
    <source>
        <dbReference type="SAM" id="MobiDB-lite"/>
    </source>
</evidence>
<dbReference type="InterPro" id="IPR053223">
    <property type="entry name" value="Prob_Methyltransferase"/>
</dbReference>
<evidence type="ECO:0000313" key="3">
    <source>
        <dbReference type="Proteomes" id="UP000000768"/>
    </source>
</evidence>
<dbReference type="FunCoup" id="A0A1B6PF60">
    <property type="interactions" value="383"/>
</dbReference>
<dbReference type="Gramene" id="KXG24257">
    <property type="protein sequence ID" value="KXG24257"/>
    <property type="gene ID" value="SORBI_3007G015400"/>
</dbReference>
<dbReference type="OMA" id="WDAYRCK"/>
<organism evidence="2 3">
    <name type="scientific">Sorghum bicolor</name>
    <name type="common">Sorghum</name>
    <name type="synonym">Sorghum vulgare</name>
    <dbReference type="NCBI Taxonomy" id="4558"/>
    <lineage>
        <taxon>Eukaryota</taxon>
        <taxon>Viridiplantae</taxon>
        <taxon>Streptophyta</taxon>
        <taxon>Embryophyta</taxon>
        <taxon>Tracheophyta</taxon>
        <taxon>Spermatophyta</taxon>
        <taxon>Magnoliopsida</taxon>
        <taxon>Liliopsida</taxon>
        <taxon>Poales</taxon>
        <taxon>Poaceae</taxon>
        <taxon>PACMAD clade</taxon>
        <taxon>Panicoideae</taxon>
        <taxon>Andropogonodae</taxon>
        <taxon>Andropogoneae</taxon>
        <taxon>Sorghinae</taxon>
        <taxon>Sorghum</taxon>
    </lineage>
</organism>
<name>A0A1B6PF60_SORBI</name>
<protein>
    <recommendedName>
        <fullName evidence="4">Methyltransferase type 11 domain-containing protein</fullName>
    </recommendedName>
</protein>
<dbReference type="PANTHER" id="PTHR44067:SF2">
    <property type="entry name" value="OS08G0113400 PROTEIN"/>
    <property type="match status" value="1"/>
</dbReference>
<dbReference type="Gene3D" id="3.40.50.150">
    <property type="entry name" value="Vaccinia Virus protein VP39"/>
    <property type="match status" value="1"/>
</dbReference>
<sequence>MMDDDDLHGGNGKNKPPPLSSRPRRCYCCSGTTAATLLMFLLTNTISILLVTSGAGPSLLRRYGSYSKPAATIVRLWDGSAALHADLNATQAALAAGRADLADLHARVRTANELLHTLLQAMQDHAKQAELPATPTTNGGWKREPAGELRLAVVGPHHHEVTEPAAGEAVFPVLGHACVRVQDDLERYMDYAPGGECPSDESLAHRLMLSGCEPLPRRRCRPRSPKGYPQPLPLPKSLWTTPPDTTVVWDAYACKNYSCLASSAAAAGGDGSCFDLRRRGGRGNNNSKQADDRWTRDDGALSYSIDSVLAARPNGTVRVGVDLGGGSPSGTFAARMLERAGATVLTAAVNSGAPFGSFVASRGLVPLHVTAAHRLPLFDGTMDIVHAGHELGGGCGGGGGVMLEFALFDVYRVLRPGGLFWLDHFVCAAAQLNATFAPMIDHVGFRKLRWNTGRGKEKDQWYVSALLEKPMA</sequence>
<dbReference type="SUPFAM" id="SSF53335">
    <property type="entry name" value="S-adenosyl-L-methionine-dependent methyltransferases"/>
    <property type="match status" value="1"/>
</dbReference>
<dbReference type="InterPro" id="IPR029063">
    <property type="entry name" value="SAM-dependent_MTases_sf"/>
</dbReference>
<dbReference type="InParanoid" id="A0A1B6PF60"/>
<dbReference type="AlphaFoldDB" id="A0A1B6PF60"/>
<evidence type="ECO:0008006" key="4">
    <source>
        <dbReference type="Google" id="ProtNLM"/>
    </source>
</evidence>
<dbReference type="STRING" id="4558.A0A1B6PF60"/>
<reference evidence="3" key="2">
    <citation type="journal article" date="2018" name="Plant J.">
        <title>The Sorghum bicolor reference genome: improved assembly, gene annotations, a transcriptome atlas, and signatures of genome organization.</title>
        <authorList>
            <person name="McCormick R.F."/>
            <person name="Truong S.K."/>
            <person name="Sreedasyam A."/>
            <person name="Jenkins J."/>
            <person name="Shu S."/>
            <person name="Sims D."/>
            <person name="Kennedy M."/>
            <person name="Amirebrahimi M."/>
            <person name="Weers B.D."/>
            <person name="McKinley B."/>
            <person name="Mattison A."/>
            <person name="Morishige D.T."/>
            <person name="Grimwood J."/>
            <person name="Schmutz J."/>
            <person name="Mullet J.E."/>
        </authorList>
    </citation>
    <scope>NUCLEOTIDE SEQUENCE [LARGE SCALE GENOMIC DNA]</scope>
    <source>
        <strain evidence="3">cv. BTx623</strain>
    </source>
</reference>
<keyword evidence="3" id="KW-1185">Reference proteome</keyword>
<dbReference type="eggNOG" id="ENOG502QRJP">
    <property type="taxonomic scope" value="Eukaryota"/>
</dbReference>
<dbReference type="EMBL" id="CM000766">
    <property type="protein sequence ID" value="KXG24257.1"/>
    <property type="molecule type" value="Genomic_DNA"/>
</dbReference>
<accession>A0A1B6PF60</accession>
<reference evidence="2 3" key="1">
    <citation type="journal article" date="2009" name="Nature">
        <title>The Sorghum bicolor genome and the diversification of grasses.</title>
        <authorList>
            <person name="Paterson A.H."/>
            <person name="Bowers J.E."/>
            <person name="Bruggmann R."/>
            <person name="Dubchak I."/>
            <person name="Grimwood J."/>
            <person name="Gundlach H."/>
            <person name="Haberer G."/>
            <person name="Hellsten U."/>
            <person name="Mitros T."/>
            <person name="Poliakov A."/>
            <person name="Schmutz J."/>
            <person name="Spannagl M."/>
            <person name="Tang H."/>
            <person name="Wang X."/>
            <person name="Wicker T."/>
            <person name="Bharti A.K."/>
            <person name="Chapman J."/>
            <person name="Feltus F.A."/>
            <person name="Gowik U."/>
            <person name="Grigoriev I.V."/>
            <person name="Lyons E."/>
            <person name="Maher C.A."/>
            <person name="Martis M."/>
            <person name="Narechania A."/>
            <person name="Otillar R.P."/>
            <person name="Penning B.W."/>
            <person name="Salamov A.A."/>
            <person name="Wang Y."/>
            <person name="Zhang L."/>
            <person name="Carpita N.C."/>
            <person name="Freeling M."/>
            <person name="Gingle A.R."/>
            <person name="Hash C.T."/>
            <person name="Keller B."/>
            <person name="Klein P."/>
            <person name="Kresovich S."/>
            <person name="McCann M.C."/>
            <person name="Ming R."/>
            <person name="Peterson D.G."/>
            <person name="Mehboob-ur-Rahman"/>
            <person name="Ware D."/>
            <person name="Westhoff P."/>
            <person name="Mayer K.F."/>
            <person name="Messing J."/>
            <person name="Rokhsar D.S."/>
        </authorList>
    </citation>
    <scope>NUCLEOTIDE SEQUENCE [LARGE SCALE GENOMIC DNA]</scope>
    <source>
        <strain evidence="3">cv. BTx623</strain>
    </source>
</reference>
<feature type="region of interest" description="Disordered" evidence="1">
    <location>
        <begin position="1"/>
        <end position="22"/>
    </location>
</feature>